<keyword evidence="2" id="KW-1185">Reference proteome</keyword>
<gene>
    <name evidence="1" type="primary">Necator_chrII.g5300</name>
    <name evidence="1" type="ORF">RB195_017507</name>
</gene>
<comment type="caution">
    <text evidence="1">The sequence shown here is derived from an EMBL/GenBank/DDBJ whole genome shotgun (WGS) entry which is preliminary data.</text>
</comment>
<reference evidence="1 2" key="1">
    <citation type="submission" date="2023-08" db="EMBL/GenBank/DDBJ databases">
        <title>A Necator americanus chromosomal reference genome.</title>
        <authorList>
            <person name="Ilik V."/>
            <person name="Petrzelkova K.J."/>
            <person name="Pardy F."/>
            <person name="Fuh T."/>
            <person name="Niatou-Singa F.S."/>
            <person name="Gouil Q."/>
            <person name="Baker L."/>
            <person name="Ritchie M.E."/>
            <person name="Jex A.R."/>
            <person name="Gazzola D."/>
            <person name="Li H."/>
            <person name="Toshio Fujiwara R."/>
            <person name="Zhan B."/>
            <person name="Aroian R.V."/>
            <person name="Pafco B."/>
            <person name="Schwarz E.M."/>
        </authorList>
    </citation>
    <scope>NUCLEOTIDE SEQUENCE [LARGE SCALE GENOMIC DNA]</scope>
    <source>
        <strain evidence="1 2">Aroian</strain>
        <tissue evidence="1">Whole animal</tissue>
    </source>
</reference>
<evidence type="ECO:0000313" key="2">
    <source>
        <dbReference type="Proteomes" id="UP001303046"/>
    </source>
</evidence>
<accession>A0ABR1C8Q0</accession>
<protein>
    <submittedName>
        <fullName evidence="1">Uncharacterized protein</fullName>
    </submittedName>
</protein>
<dbReference type="Proteomes" id="UP001303046">
    <property type="component" value="Unassembled WGS sequence"/>
</dbReference>
<name>A0ABR1C8Q0_NECAM</name>
<sequence length="66" mass="7638">MCRLVTPTQLYTFVAHHESSSRSFHERLTQKISSSDGKLWTAALEPCASEVVFRKLQEDAYRSRYS</sequence>
<proteinExistence type="predicted"/>
<evidence type="ECO:0000313" key="1">
    <source>
        <dbReference type="EMBL" id="KAK6733785.1"/>
    </source>
</evidence>
<dbReference type="EMBL" id="JAVFWL010000002">
    <property type="protein sequence ID" value="KAK6733785.1"/>
    <property type="molecule type" value="Genomic_DNA"/>
</dbReference>
<organism evidence="1 2">
    <name type="scientific">Necator americanus</name>
    <name type="common">Human hookworm</name>
    <dbReference type="NCBI Taxonomy" id="51031"/>
    <lineage>
        <taxon>Eukaryota</taxon>
        <taxon>Metazoa</taxon>
        <taxon>Ecdysozoa</taxon>
        <taxon>Nematoda</taxon>
        <taxon>Chromadorea</taxon>
        <taxon>Rhabditida</taxon>
        <taxon>Rhabditina</taxon>
        <taxon>Rhabditomorpha</taxon>
        <taxon>Strongyloidea</taxon>
        <taxon>Ancylostomatidae</taxon>
        <taxon>Bunostominae</taxon>
        <taxon>Necator</taxon>
    </lineage>
</organism>